<evidence type="ECO:0000256" key="1">
    <source>
        <dbReference type="ARBA" id="ARBA00022801"/>
    </source>
</evidence>
<dbReference type="PANTHER" id="PTHR43798:SF31">
    <property type="entry name" value="AB HYDROLASE SUPERFAMILY PROTEIN YCLE"/>
    <property type="match status" value="1"/>
</dbReference>
<organism evidence="3 4">
    <name type="scientific">Streptacidiphilus pinicola</name>
    <dbReference type="NCBI Taxonomy" id="2219663"/>
    <lineage>
        <taxon>Bacteria</taxon>
        <taxon>Bacillati</taxon>
        <taxon>Actinomycetota</taxon>
        <taxon>Actinomycetes</taxon>
        <taxon>Kitasatosporales</taxon>
        <taxon>Streptomycetaceae</taxon>
        <taxon>Streptacidiphilus</taxon>
    </lineage>
</organism>
<keyword evidence="1 3" id="KW-0378">Hydrolase</keyword>
<dbReference type="InterPro" id="IPR029058">
    <property type="entry name" value="AB_hydrolase_fold"/>
</dbReference>
<comment type="caution">
    <text evidence="3">The sequence shown here is derived from an EMBL/GenBank/DDBJ whole genome shotgun (WGS) entry which is preliminary data.</text>
</comment>
<proteinExistence type="predicted"/>
<dbReference type="OrthoDB" id="63519at2"/>
<dbReference type="Gene3D" id="3.40.50.1820">
    <property type="entry name" value="alpha/beta hydrolase"/>
    <property type="match status" value="1"/>
</dbReference>
<gene>
    <name evidence="3" type="ORF">DN069_34660</name>
</gene>
<evidence type="ECO:0000313" key="3">
    <source>
        <dbReference type="EMBL" id="RAG81097.1"/>
    </source>
</evidence>
<dbReference type="Pfam" id="PF00561">
    <property type="entry name" value="Abhydrolase_1"/>
    <property type="match status" value="1"/>
</dbReference>
<dbReference type="RefSeq" id="WP_111507220.1">
    <property type="nucleotide sequence ID" value="NZ_QKYN01000179.1"/>
</dbReference>
<dbReference type="GO" id="GO:0016020">
    <property type="term" value="C:membrane"/>
    <property type="evidence" value="ECO:0007669"/>
    <property type="project" value="TreeGrafter"/>
</dbReference>
<dbReference type="PRINTS" id="PR00111">
    <property type="entry name" value="ABHYDROLASE"/>
</dbReference>
<dbReference type="EMBL" id="QKYN01000179">
    <property type="protein sequence ID" value="RAG81097.1"/>
    <property type="molecule type" value="Genomic_DNA"/>
</dbReference>
<feature type="domain" description="AB hydrolase-1" evidence="2">
    <location>
        <begin position="28"/>
        <end position="126"/>
    </location>
</feature>
<accession>A0A2X0I9D0</accession>
<evidence type="ECO:0000313" key="4">
    <source>
        <dbReference type="Proteomes" id="UP000248889"/>
    </source>
</evidence>
<dbReference type="InterPro" id="IPR000073">
    <property type="entry name" value="AB_hydrolase_1"/>
</dbReference>
<evidence type="ECO:0000259" key="2">
    <source>
        <dbReference type="Pfam" id="PF00561"/>
    </source>
</evidence>
<dbReference type="InterPro" id="IPR050266">
    <property type="entry name" value="AB_hydrolase_sf"/>
</dbReference>
<dbReference type="AlphaFoldDB" id="A0A2X0I9D0"/>
<sequence length="258" mass="26906">MHDAQVTPAGDRIRWIELPGSGEGRPRVYLHGLGASSGPYFAATAVHPALAGPRSLLVDLLGFGISDRPEDFPYTLEAHADTLAAALRAAEVTDADVIAHSMGGSVAIVLATRHPSLVARLVLVDANLDALPAVRGRVGSSGIASYGEEEFVSGGWREVRDHVGAHWWSTMRLAGLTALHRSAVSLAAGSDPVMREQLLGLDLPRTFVHPEADGAPDGAAELAAAGVRLVAIPDCDHNIMLDNPEAFARATAAALADG</sequence>
<protein>
    <submittedName>
        <fullName evidence="3">Alpha/beta hydrolase</fullName>
    </submittedName>
</protein>
<dbReference type="PANTHER" id="PTHR43798">
    <property type="entry name" value="MONOACYLGLYCEROL LIPASE"/>
    <property type="match status" value="1"/>
</dbReference>
<dbReference type="SUPFAM" id="SSF53474">
    <property type="entry name" value="alpha/beta-Hydrolases"/>
    <property type="match status" value="1"/>
</dbReference>
<name>A0A2X0I9D0_9ACTN</name>
<dbReference type="GO" id="GO:0016787">
    <property type="term" value="F:hydrolase activity"/>
    <property type="evidence" value="ECO:0007669"/>
    <property type="project" value="UniProtKB-KW"/>
</dbReference>
<dbReference type="Proteomes" id="UP000248889">
    <property type="component" value="Unassembled WGS sequence"/>
</dbReference>
<keyword evidence="4" id="KW-1185">Reference proteome</keyword>
<reference evidence="3 4" key="1">
    <citation type="submission" date="2018-06" db="EMBL/GenBank/DDBJ databases">
        <title>Streptacidiphilus pinicola sp. nov., isolated from pine grove soil.</title>
        <authorList>
            <person name="Roh S.G."/>
            <person name="Park S."/>
            <person name="Kim M.-K."/>
            <person name="Yun B.-R."/>
            <person name="Park J."/>
            <person name="Kim M.J."/>
            <person name="Kim Y.S."/>
            <person name="Kim S.B."/>
        </authorList>
    </citation>
    <scope>NUCLEOTIDE SEQUENCE [LARGE SCALE GENOMIC DNA]</scope>
    <source>
        <strain evidence="3 4">MMS16-CNU450</strain>
    </source>
</reference>